<evidence type="ECO:0000256" key="1">
    <source>
        <dbReference type="ARBA" id="ARBA00004611"/>
    </source>
</evidence>
<comment type="subunit">
    <text evidence="9">Microtubule inner protein component of sperm flagellar doublet microtubules.</text>
</comment>
<evidence type="ECO:0000256" key="2">
    <source>
        <dbReference type="ARBA" id="ARBA00006875"/>
    </source>
</evidence>
<evidence type="ECO:0000256" key="5">
    <source>
        <dbReference type="ARBA" id="ARBA00023054"/>
    </source>
</evidence>
<dbReference type="KEGG" id="scac:106090306"/>
<keyword evidence="4" id="KW-0282">Flagellum</keyword>
<dbReference type="EnsemblMetazoa" id="SCAU008100-RA">
    <property type="protein sequence ID" value="SCAU008100-PA"/>
    <property type="gene ID" value="SCAU008100"/>
</dbReference>
<feature type="compositionally biased region" description="Polar residues" evidence="11">
    <location>
        <begin position="1"/>
        <end position="11"/>
    </location>
</feature>
<dbReference type="Proteomes" id="UP000095300">
    <property type="component" value="Unassembled WGS sequence"/>
</dbReference>
<evidence type="ECO:0000256" key="10">
    <source>
        <dbReference type="SAM" id="Coils"/>
    </source>
</evidence>
<keyword evidence="7" id="KW-0206">Cytoskeleton</keyword>
<keyword evidence="6" id="KW-0969">Cilium</keyword>
<dbReference type="PANTHER" id="PTHR14517:SF6">
    <property type="entry name" value="RE41410P"/>
    <property type="match status" value="1"/>
</dbReference>
<feature type="region of interest" description="Disordered" evidence="11">
    <location>
        <begin position="1"/>
        <end position="23"/>
    </location>
</feature>
<keyword evidence="3" id="KW-0963">Cytoplasm</keyword>
<keyword evidence="5 10" id="KW-0175">Coiled coil</keyword>
<feature type="coiled-coil region" evidence="10">
    <location>
        <begin position="329"/>
        <end position="356"/>
    </location>
</feature>
<dbReference type="PANTHER" id="PTHR14517">
    <property type="entry name" value="RIB43A-RELATED"/>
    <property type="match status" value="1"/>
</dbReference>
<name>A0A1I8PHD3_STOCA</name>
<evidence type="ECO:0000256" key="3">
    <source>
        <dbReference type="ARBA" id="ARBA00022490"/>
    </source>
</evidence>
<evidence type="ECO:0000256" key="7">
    <source>
        <dbReference type="ARBA" id="ARBA00023212"/>
    </source>
</evidence>
<dbReference type="VEuPathDB" id="VectorBase:SCAU008100"/>
<evidence type="ECO:0000256" key="6">
    <source>
        <dbReference type="ARBA" id="ARBA00023069"/>
    </source>
</evidence>
<evidence type="ECO:0000256" key="8">
    <source>
        <dbReference type="ARBA" id="ARBA00023273"/>
    </source>
</evidence>
<evidence type="ECO:0000313" key="13">
    <source>
        <dbReference type="Proteomes" id="UP000095300"/>
    </source>
</evidence>
<evidence type="ECO:0000256" key="9">
    <source>
        <dbReference type="ARBA" id="ARBA00046435"/>
    </source>
</evidence>
<dbReference type="InterPro" id="IPR008805">
    <property type="entry name" value="RIB43A"/>
</dbReference>
<gene>
    <name evidence="12" type="primary">106090306</name>
</gene>
<proteinExistence type="inferred from homology"/>
<evidence type="ECO:0000256" key="11">
    <source>
        <dbReference type="SAM" id="MobiDB-lite"/>
    </source>
</evidence>
<protein>
    <recommendedName>
        <fullName evidence="14">RIB43A-like with coiled-coils protein 2</fullName>
    </recommendedName>
</protein>
<accession>A0A1I8PHD3</accession>
<comment type="subcellular location">
    <subcellularLocation>
        <location evidence="1">Cytoplasm</location>
        <location evidence="1">Cytoskeleton</location>
        <location evidence="1">Flagellum axoneme</location>
    </subcellularLocation>
</comment>
<sequence length="410" mass="49852">MANFMTQTDLNEASKLQKRQQFEEERKKRIFNAKQRTFGLDIDTLERQIAERNKIRQTEAEQHRRYEHQTDMMQKVIHAKELELAKRRRTVENDLNYYRCRFQNKQQSREFDLNDPESIKKSKPARIADDDINLGISSAQIFIGEDLGHRERQRRQREQQRAWLDQQIKERKQAENARLQADRVIYESINARDQRLEDMANSERKVRHQVLDSIQQFNCELARRKREERLRKQKEKVEDDMAEIYNMLSSDMLTENPNVAQSRTNPNKKIAFMYRGMSPQELANFRQAQHQQMLDRKKQETEKHLMDKQWEQYALNMDRELHLKDREMERKRQREYEKLLEENDKLAQEQKMQKDHDKVLHVNRVTPEFFDKFNRASRADYRLYEELKRKNLVHNLQSGAIDIPKQVKRH</sequence>
<reference evidence="12" key="1">
    <citation type="submission" date="2020-05" db="UniProtKB">
        <authorList>
            <consortium name="EnsemblMetazoa"/>
        </authorList>
    </citation>
    <scope>IDENTIFICATION</scope>
    <source>
        <strain evidence="12">USDA</strain>
    </source>
</reference>
<keyword evidence="8" id="KW-0966">Cell projection</keyword>
<evidence type="ECO:0000313" key="12">
    <source>
        <dbReference type="EnsemblMetazoa" id="SCAU008100-PA"/>
    </source>
</evidence>
<dbReference type="STRING" id="35570.A0A1I8PHD3"/>
<dbReference type="OrthoDB" id="429119at2759"/>
<keyword evidence="13" id="KW-1185">Reference proteome</keyword>
<comment type="similarity">
    <text evidence="2">Belongs to the RIB43A family.</text>
</comment>
<evidence type="ECO:0008006" key="14">
    <source>
        <dbReference type="Google" id="ProtNLM"/>
    </source>
</evidence>
<organism evidence="12 13">
    <name type="scientific">Stomoxys calcitrans</name>
    <name type="common">Stable fly</name>
    <name type="synonym">Conops calcitrans</name>
    <dbReference type="NCBI Taxonomy" id="35570"/>
    <lineage>
        <taxon>Eukaryota</taxon>
        <taxon>Metazoa</taxon>
        <taxon>Ecdysozoa</taxon>
        <taxon>Arthropoda</taxon>
        <taxon>Hexapoda</taxon>
        <taxon>Insecta</taxon>
        <taxon>Pterygota</taxon>
        <taxon>Neoptera</taxon>
        <taxon>Endopterygota</taxon>
        <taxon>Diptera</taxon>
        <taxon>Brachycera</taxon>
        <taxon>Muscomorpha</taxon>
        <taxon>Muscoidea</taxon>
        <taxon>Muscidae</taxon>
        <taxon>Stomoxys</taxon>
    </lineage>
</organism>
<dbReference type="AlphaFoldDB" id="A0A1I8PHD3"/>
<evidence type="ECO:0000256" key="4">
    <source>
        <dbReference type="ARBA" id="ARBA00022846"/>
    </source>
</evidence>
<dbReference type="Pfam" id="PF05914">
    <property type="entry name" value="RIB43A"/>
    <property type="match status" value="1"/>
</dbReference>